<feature type="region of interest" description="Disordered" evidence="1">
    <location>
        <begin position="62"/>
        <end position="118"/>
    </location>
</feature>
<evidence type="ECO:0000256" key="1">
    <source>
        <dbReference type="SAM" id="MobiDB-lite"/>
    </source>
</evidence>
<proteinExistence type="predicted"/>
<protein>
    <submittedName>
        <fullName evidence="2">Uncharacterized protein</fullName>
    </submittedName>
</protein>
<reference evidence="2" key="1">
    <citation type="journal article" date="2020" name="Stud. Mycol.">
        <title>101 Dothideomycetes genomes: a test case for predicting lifestyles and emergence of pathogens.</title>
        <authorList>
            <person name="Haridas S."/>
            <person name="Albert R."/>
            <person name="Binder M."/>
            <person name="Bloem J."/>
            <person name="Labutti K."/>
            <person name="Salamov A."/>
            <person name="Andreopoulos B."/>
            <person name="Baker S."/>
            <person name="Barry K."/>
            <person name="Bills G."/>
            <person name="Bluhm B."/>
            <person name="Cannon C."/>
            <person name="Castanera R."/>
            <person name="Culley D."/>
            <person name="Daum C."/>
            <person name="Ezra D."/>
            <person name="Gonzalez J."/>
            <person name="Henrissat B."/>
            <person name="Kuo A."/>
            <person name="Liang C."/>
            <person name="Lipzen A."/>
            <person name="Lutzoni F."/>
            <person name="Magnuson J."/>
            <person name="Mondo S."/>
            <person name="Nolan M."/>
            <person name="Ohm R."/>
            <person name="Pangilinan J."/>
            <person name="Park H.-J."/>
            <person name="Ramirez L."/>
            <person name="Alfaro M."/>
            <person name="Sun H."/>
            <person name="Tritt A."/>
            <person name="Yoshinaga Y."/>
            <person name="Zwiers L.-H."/>
            <person name="Turgeon B."/>
            <person name="Goodwin S."/>
            <person name="Spatafora J."/>
            <person name="Crous P."/>
            <person name="Grigoriev I."/>
        </authorList>
    </citation>
    <scope>NUCLEOTIDE SEQUENCE</scope>
    <source>
        <strain evidence="2">CBS 675.92</strain>
    </source>
</reference>
<accession>A0A6A5TE97</accession>
<feature type="region of interest" description="Disordered" evidence="1">
    <location>
        <begin position="17"/>
        <end position="46"/>
    </location>
</feature>
<name>A0A6A5TE97_9PLEO</name>
<feature type="compositionally biased region" description="Basic and acidic residues" evidence="1">
    <location>
        <begin position="83"/>
        <end position="92"/>
    </location>
</feature>
<dbReference type="Proteomes" id="UP000800035">
    <property type="component" value="Unassembled WGS sequence"/>
</dbReference>
<dbReference type="OrthoDB" id="10468880at2759"/>
<dbReference type="EMBL" id="ML977029">
    <property type="protein sequence ID" value="KAF1949992.1"/>
    <property type="molecule type" value="Genomic_DNA"/>
</dbReference>
<organism evidence="2 3">
    <name type="scientific">Byssothecium circinans</name>
    <dbReference type="NCBI Taxonomy" id="147558"/>
    <lineage>
        <taxon>Eukaryota</taxon>
        <taxon>Fungi</taxon>
        <taxon>Dikarya</taxon>
        <taxon>Ascomycota</taxon>
        <taxon>Pezizomycotina</taxon>
        <taxon>Dothideomycetes</taxon>
        <taxon>Pleosporomycetidae</taxon>
        <taxon>Pleosporales</taxon>
        <taxon>Massarineae</taxon>
        <taxon>Massarinaceae</taxon>
        <taxon>Byssothecium</taxon>
    </lineage>
</organism>
<sequence length="207" mass="23309">MARLIRLKTYLTAALKSSSRASRKNLQPNELAMREPITSSFEGSYPASPISPMFQIRISRDYSAQSTQNTTQKQTQTQVPRETLQKDEEPQEPRSITIDIKDLSAPPNSVSRSATDPQFTKLLSRTSSGRLGRRMSKLHVRPVHLPLKRSRPNSYFGTGFDLPIEDLELIVEEVNEMSSRHAKRSSRVIGKPVETDEVEALGYVPLT</sequence>
<dbReference type="AlphaFoldDB" id="A0A6A5TE97"/>
<feature type="compositionally biased region" description="Polar residues" evidence="1">
    <location>
        <begin position="106"/>
        <end position="118"/>
    </location>
</feature>
<gene>
    <name evidence="2" type="ORF">CC80DRAFT_497022</name>
</gene>
<keyword evidence="3" id="KW-1185">Reference proteome</keyword>
<feature type="compositionally biased region" description="Low complexity" evidence="1">
    <location>
        <begin position="65"/>
        <end position="78"/>
    </location>
</feature>
<evidence type="ECO:0000313" key="3">
    <source>
        <dbReference type="Proteomes" id="UP000800035"/>
    </source>
</evidence>
<evidence type="ECO:0000313" key="2">
    <source>
        <dbReference type="EMBL" id="KAF1949992.1"/>
    </source>
</evidence>